<comment type="caution">
    <text evidence="1">The sequence shown here is derived from an EMBL/GenBank/DDBJ whole genome shotgun (WGS) entry which is preliminary data.</text>
</comment>
<organism evidence="1 2">
    <name type="scientific">Perkinsus olseni</name>
    <name type="common">Perkinsus atlanticus</name>
    <dbReference type="NCBI Taxonomy" id="32597"/>
    <lineage>
        <taxon>Eukaryota</taxon>
        <taxon>Sar</taxon>
        <taxon>Alveolata</taxon>
        <taxon>Perkinsozoa</taxon>
        <taxon>Perkinsea</taxon>
        <taxon>Perkinsida</taxon>
        <taxon>Perkinsidae</taxon>
        <taxon>Perkinsus</taxon>
    </lineage>
</organism>
<dbReference type="EMBL" id="JABANO010039878">
    <property type="protein sequence ID" value="KAF4689129.1"/>
    <property type="molecule type" value="Genomic_DNA"/>
</dbReference>
<name>A0A7J6NZ27_PEROL</name>
<evidence type="ECO:0000313" key="2">
    <source>
        <dbReference type="Proteomes" id="UP000553632"/>
    </source>
</evidence>
<keyword evidence="2" id="KW-1185">Reference proteome</keyword>
<accession>A0A7J6NZ27</accession>
<dbReference type="AlphaFoldDB" id="A0A7J6NZ27"/>
<proteinExistence type="predicted"/>
<feature type="non-terminal residue" evidence="1">
    <location>
        <position position="1"/>
    </location>
</feature>
<gene>
    <name evidence="1" type="ORF">FOZ63_031004</name>
</gene>
<protein>
    <submittedName>
        <fullName evidence="1">Uncharacterized protein</fullName>
    </submittedName>
</protein>
<reference evidence="1 2" key="1">
    <citation type="submission" date="2020-04" db="EMBL/GenBank/DDBJ databases">
        <title>Perkinsus olseni comparative genomics.</title>
        <authorList>
            <person name="Bogema D.R."/>
        </authorList>
    </citation>
    <scope>NUCLEOTIDE SEQUENCE [LARGE SCALE GENOMIC DNA]</scope>
    <source>
        <strain evidence="1 2">ATCC PRA-207</strain>
    </source>
</reference>
<dbReference type="Proteomes" id="UP000553632">
    <property type="component" value="Unassembled WGS sequence"/>
</dbReference>
<evidence type="ECO:0000313" key="1">
    <source>
        <dbReference type="EMBL" id="KAF4689129.1"/>
    </source>
</evidence>
<sequence length="486" mass="54080">MLRLVVRRPDGIADATIDKLIRETVKLLKSSPPSSTDILHLAWILCALRRLLSSPPSLVWPRILLPEFVVYFIRYLREANPRFDADHPLSTIARFLAAATGEADTLSDSTVQILVEEFVRSVPDGQDSCGWLTGSCLRSHHAWTPSSTLACLAALTEATGINAPQVVDKAMKVDLTSLPEGTLVALNKAVFRSGYKGRFGKLICESALVALPGMTFDGILTLAAVVRRPHSAEGLRILADLIFTTHEQRRGEARSLRHAVTSSDWIREFFMKKQGLRPFKGAWNRGPSFLSIARALAYNNVDDAAFRGFMTSVVSSRHAAITAACEDVAVTLYRVQRCYTDMKYYDPLAVDSLAELAVKRVKSREFIRNPAEFVYITQFISLFETTLSQIVKLLDGKSQAIFIRSKHRAPAFIKPHMLGLCSAVWAIGTTHELRDKREFITAVEFIFTHPTLNVILPDKEEVFTAHQLVQVAQMVSLSGVEQLTPE</sequence>